<gene>
    <name evidence="2" type="ORF">PXEA_LOCUS2160</name>
</gene>
<proteinExistence type="predicted"/>
<comment type="caution">
    <text evidence="2">The sequence shown here is derived from an EMBL/GenBank/DDBJ whole genome shotgun (WGS) entry which is preliminary data.</text>
</comment>
<protein>
    <submittedName>
        <fullName evidence="2">Uncharacterized protein</fullName>
    </submittedName>
</protein>
<evidence type="ECO:0000313" key="3">
    <source>
        <dbReference type="Proteomes" id="UP000784294"/>
    </source>
</evidence>
<keyword evidence="3" id="KW-1185">Reference proteome</keyword>
<evidence type="ECO:0000256" key="1">
    <source>
        <dbReference type="SAM" id="MobiDB-lite"/>
    </source>
</evidence>
<dbReference type="Proteomes" id="UP000784294">
    <property type="component" value="Unassembled WGS sequence"/>
</dbReference>
<organism evidence="2 3">
    <name type="scientific">Protopolystoma xenopodis</name>
    <dbReference type="NCBI Taxonomy" id="117903"/>
    <lineage>
        <taxon>Eukaryota</taxon>
        <taxon>Metazoa</taxon>
        <taxon>Spiralia</taxon>
        <taxon>Lophotrochozoa</taxon>
        <taxon>Platyhelminthes</taxon>
        <taxon>Monogenea</taxon>
        <taxon>Polyopisthocotylea</taxon>
        <taxon>Polystomatidea</taxon>
        <taxon>Polystomatidae</taxon>
        <taxon>Protopolystoma</taxon>
    </lineage>
</organism>
<dbReference type="EMBL" id="CAAALY010004587">
    <property type="protein sequence ID" value="VEL08720.1"/>
    <property type="molecule type" value="Genomic_DNA"/>
</dbReference>
<accession>A0A448WCX2</accession>
<name>A0A448WCX2_9PLAT</name>
<reference evidence="2" key="1">
    <citation type="submission" date="2018-11" db="EMBL/GenBank/DDBJ databases">
        <authorList>
            <consortium name="Pathogen Informatics"/>
        </authorList>
    </citation>
    <scope>NUCLEOTIDE SEQUENCE</scope>
</reference>
<dbReference type="AlphaFoldDB" id="A0A448WCX2"/>
<sequence length="335" mass="35023">MSRSITSNRPFSWSATNQSSVHSASCSSEPIIVSGGTSAATTTVGTVSPCSASFSNMHPVPLVSSVTPANLTPVIANSSGQINLSACCLSINATNRSLRADLSHNSCSSACEHLSSSSISSYPGLVRSSLSGSSQQQQSFVYTSAPSARTCTVMQSSTGLNSNATVSGLVSCSPCPSGPSLQADQHVFVSAPTGISLPVASVSGINHRSSSLIAPPKGCKSQTGYFAQSIHPTGLSVAPIECQGGLQPRPLLDLIDSTNGNQTFIGQHLFSTWAYTARLEYACHQRLETVWEMTLRVVQIRWQSSSEVTEPEKLEADSSGQEAESEKTCGKRIAA</sequence>
<feature type="region of interest" description="Disordered" evidence="1">
    <location>
        <begin position="307"/>
        <end position="335"/>
    </location>
</feature>
<evidence type="ECO:0000313" key="2">
    <source>
        <dbReference type="EMBL" id="VEL08720.1"/>
    </source>
</evidence>